<dbReference type="GO" id="GO:0016874">
    <property type="term" value="F:ligase activity"/>
    <property type="evidence" value="ECO:0007669"/>
    <property type="project" value="UniProtKB-KW"/>
</dbReference>
<dbReference type="InterPro" id="IPR042099">
    <property type="entry name" value="ANL_N_sf"/>
</dbReference>
<reference evidence="5 6" key="1">
    <citation type="submission" date="2024-09" db="EMBL/GenBank/DDBJ databases">
        <authorList>
            <person name="Lee S.D."/>
        </authorList>
    </citation>
    <scope>NUCLEOTIDE SEQUENCE [LARGE SCALE GENOMIC DNA]</scope>
    <source>
        <strain evidence="5 6">N1-5</strain>
    </source>
</reference>
<evidence type="ECO:0000259" key="4">
    <source>
        <dbReference type="Pfam" id="PF13193"/>
    </source>
</evidence>
<dbReference type="PANTHER" id="PTHR43201:SF5">
    <property type="entry name" value="MEDIUM-CHAIN ACYL-COA LIGASE ACSF2, MITOCHONDRIAL"/>
    <property type="match status" value="1"/>
</dbReference>
<dbReference type="PANTHER" id="PTHR43201">
    <property type="entry name" value="ACYL-COA SYNTHETASE"/>
    <property type="match status" value="1"/>
</dbReference>
<dbReference type="InterPro" id="IPR020845">
    <property type="entry name" value="AMP-binding_CS"/>
</dbReference>
<keyword evidence="2 5" id="KW-0436">Ligase</keyword>
<name>A0ABV6UIP7_9ACTN</name>
<dbReference type="RefSeq" id="WP_030260302.1">
    <property type="nucleotide sequence ID" value="NZ_JBHEZZ010000004.1"/>
</dbReference>
<sequence>MRYDQTHLSIPNTVRLAAERFGDDPAIVDGELRWSFRELEQRMVEAVQAAMALGIEPGDRVGLCAPNSAEWIVAALGIHGAGGVIVPLNTRFKAQELSYILRKSGAKALFASPFLGNDYIAELTRADPELPALRRTVTIHGPQGAAGLSWRDFLRAGAAVPVSRVRASIDRLTPDHVSDVMFTSGTTGHPKGVILTHGQTLRAYGWMAEEYTFRRSDTFLVIPPFFHCFGYKAGWLASFVHGVTVIPMPAFDAGRALDLISRERVSVLLGPPTIFRDLINHPERSDFDLSSLRVSMTGGTTIPESLIRAMKTELSFDIVLSAYGLTESTALVSTTRIGDTEDVVARTTGRTIPDVEVRIVDEQGAEAPAEQPGEILVRGYNVTRGYWDDPEATAAAVDPEGWLHTGDIGQLDKDGNLSIVDRKKEMYIVGGFNAYPAEIEKLLLDYGPVAEAAVIGVPDERLDEVGCVFLVLKPGQQATEAEVIAWARGAMANFKAPRHVRFVDQLPKNASQKVLKDVLRARFDGGTHSGE</sequence>
<feature type="domain" description="AMP-dependent synthetase/ligase" evidence="3">
    <location>
        <begin position="17"/>
        <end position="387"/>
    </location>
</feature>
<evidence type="ECO:0000256" key="2">
    <source>
        <dbReference type="ARBA" id="ARBA00022598"/>
    </source>
</evidence>
<proteinExistence type="inferred from homology"/>
<feature type="domain" description="AMP-binding enzyme C-terminal" evidence="4">
    <location>
        <begin position="438"/>
        <end position="513"/>
    </location>
</feature>
<dbReference type="SUPFAM" id="SSF56801">
    <property type="entry name" value="Acetyl-CoA synthetase-like"/>
    <property type="match status" value="1"/>
</dbReference>
<dbReference type="PROSITE" id="PS00455">
    <property type="entry name" value="AMP_BINDING"/>
    <property type="match status" value="1"/>
</dbReference>
<accession>A0ABV6UIP7</accession>
<dbReference type="Gene3D" id="3.30.300.30">
    <property type="match status" value="1"/>
</dbReference>
<evidence type="ECO:0000259" key="3">
    <source>
        <dbReference type="Pfam" id="PF00501"/>
    </source>
</evidence>
<protein>
    <submittedName>
        <fullName evidence="5">FadD3 family acyl-CoA ligase</fullName>
    </submittedName>
</protein>
<dbReference type="InterPro" id="IPR000873">
    <property type="entry name" value="AMP-dep_synth/lig_dom"/>
</dbReference>
<evidence type="ECO:0000313" key="6">
    <source>
        <dbReference type="Proteomes" id="UP001592528"/>
    </source>
</evidence>
<gene>
    <name evidence="5" type="ORF">ACEZDJ_08520</name>
</gene>
<dbReference type="Pfam" id="PF13193">
    <property type="entry name" value="AMP-binding_C"/>
    <property type="match status" value="1"/>
</dbReference>
<evidence type="ECO:0000256" key="1">
    <source>
        <dbReference type="ARBA" id="ARBA00006432"/>
    </source>
</evidence>
<dbReference type="NCBIfam" id="NF005801">
    <property type="entry name" value="PRK07656.1"/>
    <property type="match status" value="1"/>
</dbReference>
<dbReference type="InterPro" id="IPR045851">
    <property type="entry name" value="AMP-bd_C_sf"/>
</dbReference>
<dbReference type="Gene3D" id="3.40.50.12780">
    <property type="entry name" value="N-terminal domain of ligase-like"/>
    <property type="match status" value="1"/>
</dbReference>
<comment type="caution">
    <text evidence="5">The sequence shown here is derived from an EMBL/GenBank/DDBJ whole genome shotgun (WGS) entry which is preliminary data.</text>
</comment>
<dbReference type="Pfam" id="PF00501">
    <property type="entry name" value="AMP-binding"/>
    <property type="match status" value="1"/>
</dbReference>
<keyword evidence="6" id="KW-1185">Reference proteome</keyword>
<comment type="similarity">
    <text evidence="1">Belongs to the ATP-dependent AMP-binding enzyme family.</text>
</comment>
<dbReference type="InterPro" id="IPR025110">
    <property type="entry name" value="AMP-bd_C"/>
</dbReference>
<dbReference type="EMBL" id="JBHEZZ010000004">
    <property type="protein sequence ID" value="MFC1401328.1"/>
    <property type="molecule type" value="Genomic_DNA"/>
</dbReference>
<dbReference type="Proteomes" id="UP001592528">
    <property type="component" value="Unassembled WGS sequence"/>
</dbReference>
<organism evidence="5 6">
    <name type="scientific">Streptacidiphilus cavernicola</name>
    <dbReference type="NCBI Taxonomy" id="3342716"/>
    <lineage>
        <taxon>Bacteria</taxon>
        <taxon>Bacillati</taxon>
        <taxon>Actinomycetota</taxon>
        <taxon>Actinomycetes</taxon>
        <taxon>Kitasatosporales</taxon>
        <taxon>Streptomycetaceae</taxon>
        <taxon>Streptacidiphilus</taxon>
    </lineage>
</organism>
<evidence type="ECO:0000313" key="5">
    <source>
        <dbReference type="EMBL" id="MFC1401328.1"/>
    </source>
</evidence>